<dbReference type="CDD" id="cd02513">
    <property type="entry name" value="CMP-NeuAc_Synthase"/>
    <property type="match status" value="1"/>
</dbReference>
<name>A0A6I3KK01_9HYPH</name>
<comment type="caution">
    <text evidence="1">The sequence shown here is derived from an EMBL/GenBank/DDBJ whole genome shotgun (WGS) entry which is preliminary data.</text>
</comment>
<dbReference type="InterPro" id="IPR003329">
    <property type="entry name" value="Cytidylyl_trans"/>
</dbReference>
<organism evidence="1 2">
    <name type="scientific">Hyphomicrobium album</name>
    <dbReference type="NCBI Taxonomy" id="2665159"/>
    <lineage>
        <taxon>Bacteria</taxon>
        <taxon>Pseudomonadati</taxon>
        <taxon>Pseudomonadota</taxon>
        <taxon>Alphaproteobacteria</taxon>
        <taxon>Hyphomicrobiales</taxon>
        <taxon>Hyphomicrobiaceae</taxon>
        <taxon>Hyphomicrobium</taxon>
    </lineage>
</organism>
<dbReference type="PANTHER" id="PTHR21485">
    <property type="entry name" value="HAD SUPERFAMILY MEMBERS CMAS AND KDSC"/>
    <property type="match status" value="1"/>
</dbReference>
<gene>
    <name evidence="1" type="primary">pseF</name>
    <name evidence="1" type="ORF">GIW81_10055</name>
</gene>
<sequence length="236" mass="25623">MNIAVIPARGGSKRIPGKNIKMFSGKPMIAYAIAAARSSGLFKHVIVSTDDDAIVRVAQDLGAEVPFRRPTNLADDHTPTVPVIAHAIEACASLGWKIDNVCCIYPAVPLIDVGDLRAALELLTASGAEYSFPVAAFPSAIQRALKLSSSGLVASYFPEFELVRTQDLEPAFHDAGQFYWGGRDAWLNNPRVHKSGAALVIPAWRVVDIDTPEDWVRAEMLHRAITSWTHPAQADQ</sequence>
<proteinExistence type="predicted"/>
<dbReference type="RefSeq" id="WP_154739063.1">
    <property type="nucleotide sequence ID" value="NZ_WMBQ01000001.1"/>
</dbReference>
<dbReference type="NCBIfam" id="TIGR03584">
    <property type="entry name" value="PseF"/>
    <property type="match status" value="1"/>
</dbReference>
<dbReference type="GO" id="GO:0008781">
    <property type="term" value="F:N-acylneuraminate cytidylyltransferase activity"/>
    <property type="evidence" value="ECO:0007669"/>
    <property type="project" value="TreeGrafter"/>
</dbReference>
<dbReference type="Gene3D" id="3.90.550.10">
    <property type="entry name" value="Spore Coat Polysaccharide Biosynthesis Protein SpsA, Chain A"/>
    <property type="match status" value="1"/>
</dbReference>
<keyword evidence="1" id="KW-0548">Nucleotidyltransferase</keyword>
<protein>
    <submittedName>
        <fullName evidence="1">Pseudaminic acid cytidylyltransferase</fullName>
        <ecNumber evidence="1">2.7.7.81</ecNumber>
    </submittedName>
</protein>
<dbReference type="Proteomes" id="UP000440694">
    <property type="component" value="Unassembled WGS sequence"/>
</dbReference>
<dbReference type="Pfam" id="PF02348">
    <property type="entry name" value="CTP_transf_3"/>
    <property type="match status" value="1"/>
</dbReference>
<evidence type="ECO:0000313" key="2">
    <source>
        <dbReference type="Proteomes" id="UP000440694"/>
    </source>
</evidence>
<dbReference type="EC" id="2.7.7.81" evidence="1"/>
<reference evidence="1 2" key="1">
    <citation type="submission" date="2019-11" db="EMBL/GenBank/DDBJ databases">
        <title>Identification of a novel strain.</title>
        <authorList>
            <person name="Xu Q."/>
            <person name="Wang G."/>
        </authorList>
    </citation>
    <scope>NUCLEOTIDE SEQUENCE [LARGE SCALE GENOMIC DNA]</scope>
    <source>
        <strain evidence="2">xq</strain>
    </source>
</reference>
<keyword evidence="1" id="KW-0808">Transferase</keyword>
<evidence type="ECO:0000313" key="1">
    <source>
        <dbReference type="EMBL" id="MTD94673.1"/>
    </source>
</evidence>
<dbReference type="InterPro" id="IPR029044">
    <property type="entry name" value="Nucleotide-diphossugar_trans"/>
</dbReference>
<dbReference type="PANTHER" id="PTHR21485:SF6">
    <property type="entry name" value="N-ACYLNEURAMINATE CYTIDYLYLTRANSFERASE-RELATED"/>
    <property type="match status" value="1"/>
</dbReference>
<dbReference type="SUPFAM" id="SSF53448">
    <property type="entry name" value="Nucleotide-diphospho-sugar transferases"/>
    <property type="match status" value="1"/>
</dbReference>
<keyword evidence="2" id="KW-1185">Reference proteome</keyword>
<dbReference type="InterPro" id="IPR020039">
    <property type="entry name" value="PseF"/>
</dbReference>
<dbReference type="AlphaFoldDB" id="A0A6I3KK01"/>
<accession>A0A6I3KK01</accession>
<dbReference type="EMBL" id="WMBQ01000001">
    <property type="protein sequence ID" value="MTD94673.1"/>
    <property type="molecule type" value="Genomic_DNA"/>
</dbReference>
<dbReference type="InterPro" id="IPR050793">
    <property type="entry name" value="CMP-NeuNAc_synthase"/>
</dbReference>